<sequence>MKKETQLIESLINEDGNFCTISSNTPLNDISSWSIDDPSPDFQSKPLERKKTLSLPPFIIRKGSRVSAEVLPKVDLIPKKEFTIQKVDSILGYIQNNTNTVLNIKNKLDENKNKQDFIGRFNEVNKIFPIKGLGNKTKLKPLRKSVNVTDEIWNEGKSGDNRVVWDYPKVNLNIGVLRKNTKKLRRKYNNGYIDKIFVDSGSIRAGGIQFDRIRNEEFVTENTSKSQENVQDFFKNIFMPTLRSRSNLAEKFIEKISARNKYFLSPIMRRDI</sequence>
<evidence type="ECO:0000313" key="2">
    <source>
        <dbReference type="Proteomes" id="UP000187209"/>
    </source>
</evidence>
<proteinExistence type="predicted"/>
<dbReference type="Proteomes" id="UP000187209">
    <property type="component" value="Unassembled WGS sequence"/>
</dbReference>
<evidence type="ECO:0000313" key="1">
    <source>
        <dbReference type="EMBL" id="OMJ94260.1"/>
    </source>
</evidence>
<protein>
    <submittedName>
        <fullName evidence="1">Uncharacterized protein</fullName>
    </submittedName>
</protein>
<dbReference type="AlphaFoldDB" id="A0A1R2CZ54"/>
<accession>A0A1R2CZ54</accession>
<comment type="caution">
    <text evidence="1">The sequence shown here is derived from an EMBL/GenBank/DDBJ whole genome shotgun (WGS) entry which is preliminary data.</text>
</comment>
<dbReference type="EMBL" id="MPUH01000029">
    <property type="protein sequence ID" value="OMJ94260.1"/>
    <property type="molecule type" value="Genomic_DNA"/>
</dbReference>
<name>A0A1R2CZ54_9CILI</name>
<reference evidence="1 2" key="1">
    <citation type="submission" date="2016-11" db="EMBL/GenBank/DDBJ databases">
        <title>The macronuclear genome of Stentor coeruleus: a giant cell with tiny introns.</title>
        <authorList>
            <person name="Slabodnick M."/>
            <person name="Ruby J.G."/>
            <person name="Reiff S.B."/>
            <person name="Swart E.C."/>
            <person name="Gosai S."/>
            <person name="Prabakaran S."/>
            <person name="Witkowska E."/>
            <person name="Larue G.E."/>
            <person name="Fisher S."/>
            <person name="Freeman R.M."/>
            <person name="Gunawardena J."/>
            <person name="Chu W."/>
            <person name="Stover N.A."/>
            <person name="Gregory B.D."/>
            <person name="Nowacki M."/>
            <person name="Derisi J."/>
            <person name="Roy S.W."/>
            <person name="Marshall W.F."/>
            <person name="Sood P."/>
        </authorList>
    </citation>
    <scope>NUCLEOTIDE SEQUENCE [LARGE SCALE GENOMIC DNA]</scope>
    <source>
        <strain evidence="1">WM001</strain>
    </source>
</reference>
<keyword evidence="2" id="KW-1185">Reference proteome</keyword>
<gene>
    <name evidence="1" type="ORF">SteCoe_2599</name>
</gene>
<organism evidence="1 2">
    <name type="scientific">Stentor coeruleus</name>
    <dbReference type="NCBI Taxonomy" id="5963"/>
    <lineage>
        <taxon>Eukaryota</taxon>
        <taxon>Sar</taxon>
        <taxon>Alveolata</taxon>
        <taxon>Ciliophora</taxon>
        <taxon>Postciliodesmatophora</taxon>
        <taxon>Heterotrichea</taxon>
        <taxon>Heterotrichida</taxon>
        <taxon>Stentoridae</taxon>
        <taxon>Stentor</taxon>
    </lineage>
</organism>